<organism evidence="10 11">
    <name type="scientific">Piloderma croceum (strain F 1598)</name>
    <dbReference type="NCBI Taxonomy" id="765440"/>
    <lineage>
        <taxon>Eukaryota</taxon>
        <taxon>Fungi</taxon>
        <taxon>Dikarya</taxon>
        <taxon>Basidiomycota</taxon>
        <taxon>Agaricomycotina</taxon>
        <taxon>Agaricomycetes</taxon>
        <taxon>Agaricomycetidae</taxon>
        <taxon>Atheliales</taxon>
        <taxon>Atheliaceae</taxon>
        <taxon>Piloderma</taxon>
    </lineage>
</organism>
<name>A0A0C3FJU1_PILCF</name>
<reference evidence="11" key="2">
    <citation type="submission" date="2015-01" db="EMBL/GenBank/DDBJ databases">
        <title>Evolutionary Origins and Diversification of the Mycorrhizal Mutualists.</title>
        <authorList>
            <consortium name="DOE Joint Genome Institute"/>
            <consortium name="Mycorrhizal Genomics Consortium"/>
            <person name="Kohler A."/>
            <person name="Kuo A."/>
            <person name="Nagy L.G."/>
            <person name="Floudas D."/>
            <person name="Copeland A."/>
            <person name="Barry K.W."/>
            <person name="Cichocki N."/>
            <person name="Veneault-Fourrey C."/>
            <person name="LaButti K."/>
            <person name="Lindquist E.A."/>
            <person name="Lipzen A."/>
            <person name="Lundell T."/>
            <person name="Morin E."/>
            <person name="Murat C."/>
            <person name="Riley R."/>
            <person name="Ohm R."/>
            <person name="Sun H."/>
            <person name="Tunlid A."/>
            <person name="Henrissat B."/>
            <person name="Grigoriev I.V."/>
            <person name="Hibbett D.S."/>
            <person name="Martin F."/>
        </authorList>
    </citation>
    <scope>NUCLEOTIDE SEQUENCE [LARGE SCALE GENOMIC DNA]</scope>
    <source>
        <strain evidence="11">F 1598</strain>
    </source>
</reference>
<dbReference type="SMART" id="SM00220">
    <property type="entry name" value="S_TKc"/>
    <property type="match status" value="1"/>
</dbReference>
<keyword evidence="3" id="KW-0808">Transferase</keyword>
<dbReference type="Gene3D" id="1.10.510.10">
    <property type="entry name" value="Transferase(Phosphotransferase) domain 1"/>
    <property type="match status" value="1"/>
</dbReference>
<proteinExistence type="predicted"/>
<evidence type="ECO:0000256" key="5">
    <source>
        <dbReference type="ARBA" id="ARBA00022777"/>
    </source>
</evidence>
<evidence type="ECO:0000256" key="2">
    <source>
        <dbReference type="ARBA" id="ARBA00022527"/>
    </source>
</evidence>
<comment type="catalytic activity">
    <reaction evidence="7">
        <text>L-threonyl-[protein] + ATP = O-phospho-L-threonyl-[protein] + ADP + H(+)</text>
        <dbReference type="Rhea" id="RHEA:46608"/>
        <dbReference type="Rhea" id="RHEA-COMP:11060"/>
        <dbReference type="Rhea" id="RHEA-COMP:11605"/>
        <dbReference type="ChEBI" id="CHEBI:15378"/>
        <dbReference type="ChEBI" id="CHEBI:30013"/>
        <dbReference type="ChEBI" id="CHEBI:30616"/>
        <dbReference type="ChEBI" id="CHEBI:61977"/>
        <dbReference type="ChEBI" id="CHEBI:456216"/>
        <dbReference type="EC" id="2.7.11.1"/>
    </reaction>
</comment>
<dbReference type="InterPro" id="IPR011009">
    <property type="entry name" value="Kinase-like_dom_sf"/>
</dbReference>
<reference evidence="10 11" key="1">
    <citation type="submission" date="2014-04" db="EMBL/GenBank/DDBJ databases">
        <authorList>
            <consortium name="DOE Joint Genome Institute"/>
            <person name="Kuo A."/>
            <person name="Tarkka M."/>
            <person name="Buscot F."/>
            <person name="Kohler A."/>
            <person name="Nagy L.G."/>
            <person name="Floudas D."/>
            <person name="Copeland A."/>
            <person name="Barry K.W."/>
            <person name="Cichocki N."/>
            <person name="Veneault-Fourrey C."/>
            <person name="LaButti K."/>
            <person name="Lindquist E.A."/>
            <person name="Lipzen A."/>
            <person name="Lundell T."/>
            <person name="Morin E."/>
            <person name="Murat C."/>
            <person name="Sun H."/>
            <person name="Tunlid A."/>
            <person name="Henrissat B."/>
            <person name="Grigoriev I.V."/>
            <person name="Hibbett D.S."/>
            <person name="Martin F."/>
            <person name="Nordberg H.P."/>
            <person name="Cantor M.N."/>
            <person name="Hua S.X."/>
        </authorList>
    </citation>
    <scope>NUCLEOTIDE SEQUENCE [LARGE SCALE GENOMIC DNA]</scope>
    <source>
        <strain evidence="10 11">F 1598</strain>
    </source>
</reference>
<dbReference type="PANTHER" id="PTHR47634:SF9">
    <property type="entry name" value="PROTEIN KINASE DOMAIN-CONTAINING PROTEIN-RELATED"/>
    <property type="match status" value="1"/>
</dbReference>
<protein>
    <recommendedName>
        <fullName evidence="1">non-specific serine/threonine protein kinase</fullName>
        <ecNumber evidence="1">2.7.11.1</ecNumber>
    </recommendedName>
</protein>
<dbReference type="EC" id="2.7.11.1" evidence="1"/>
<accession>A0A0C3FJU1</accession>
<keyword evidence="2" id="KW-0723">Serine/threonine-protein kinase</keyword>
<evidence type="ECO:0000259" key="9">
    <source>
        <dbReference type="PROSITE" id="PS50011"/>
    </source>
</evidence>
<dbReference type="HOGENOM" id="CLU_000288_81_13_1"/>
<keyword evidence="11" id="KW-1185">Reference proteome</keyword>
<dbReference type="GO" id="GO:0005524">
    <property type="term" value="F:ATP binding"/>
    <property type="evidence" value="ECO:0007669"/>
    <property type="project" value="UniProtKB-KW"/>
</dbReference>
<evidence type="ECO:0000256" key="1">
    <source>
        <dbReference type="ARBA" id="ARBA00012513"/>
    </source>
</evidence>
<keyword evidence="4" id="KW-0547">Nucleotide-binding</keyword>
<dbReference type="GO" id="GO:0004674">
    <property type="term" value="F:protein serine/threonine kinase activity"/>
    <property type="evidence" value="ECO:0007669"/>
    <property type="project" value="UniProtKB-KW"/>
</dbReference>
<evidence type="ECO:0000256" key="8">
    <source>
        <dbReference type="ARBA" id="ARBA00048679"/>
    </source>
</evidence>
<dbReference type="AlphaFoldDB" id="A0A0C3FJU1"/>
<evidence type="ECO:0000256" key="4">
    <source>
        <dbReference type="ARBA" id="ARBA00022741"/>
    </source>
</evidence>
<dbReference type="InterPro" id="IPR000719">
    <property type="entry name" value="Prot_kinase_dom"/>
</dbReference>
<dbReference type="PANTHER" id="PTHR47634">
    <property type="entry name" value="PROTEIN KINASE DOMAIN-CONTAINING PROTEIN-RELATED"/>
    <property type="match status" value="1"/>
</dbReference>
<gene>
    <name evidence="10" type="ORF">PILCRDRAFT_822656</name>
</gene>
<sequence length="199" mass="22263">MKRAVSTTNALNFSGQPTSQPLPVARLPSNGLQVKIADFGHANWTDWKFHNQAVALPTLPPEMLLGLPNAMTSAVDIWALGCMIFELLVGRWLFKRKGGEPSGAERTHLFCMMELTQQSIPNEMLELTPRRSELFDNQGKVRNVTAECSQTMHDALQTYNVLREADLHSTAAFIVRCLQLDPSRRPTAGQLLTDPWFES</sequence>
<evidence type="ECO:0000256" key="3">
    <source>
        <dbReference type="ARBA" id="ARBA00022679"/>
    </source>
</evidence>
<dbReference type="SUPFAM" id="SSF56112">
    <property type="entry name" value="Protein kinase-like (PK-like)"/>
    <property type="match status" value="1"/>
</dbReference>
<dbReference type="GO" id="GO:0000245">
    <property type="term" value="P:spliceosomal complex assembly"/>
    <property type="evidence" value="ECO:0007669"/>
    <property type="project" value="TreeGrafter"/>
</dbReference>
<feature type="domain" description="Protein kinase" evidence="9">
    <location>
        <begin position="1"/>
        <end position="197"/>
    </location>
</feature>
<comment type="catalytic activity">
    <reaction evidence="8">
        <text>L-seryl-[protein] + ATP = O-phospho-L-seryl-[protein] + ADP + H(+)</text>
        <dbReference type="Rhea" id="RHEA:17989"/>
        <dbReference type="Rhea" id="RHEA-COMP:9863"/>
        <dbReference type="Rhea" id="RHEA-COMP:11604"/>
        <dbReference type="ChEBI" id="CHEBI:15378"/>
        <dbReference type="ChEBI" id="CHEBI:29999"/>
        <dbReference type="ChEBI" id="CHEBI:30616"/>
        <dbReference type="ChEBI" id="CHEBI:83421"/>
        <dbReference type="ChEBI" id="CHEBI:456216"/>
        <dbReference type="EC" id="2.7.11.1"/>
    </reaction>
</comment>
<dbReference type="GO" id="GO:0050684">
    <property type="term" value="P:regulation of mRNA processing"/>
    <property type="evidence" value="ECO:0007669"/>
    <property type="project" value="TreeGrafter"/>
</dbReference>
<dbReference type="Proteomes" id="UP000054166">
    <property type="component" value="Unassembled WGS sequence"/>
</dbReference>
<keyword evidence="5" id="KW-0418">Kinase</keyword>
<dbReference type="PROSITE" id="PS50011">
    <property type="entry name" value="PROTEIN_KINASE_DOM"/>
    <property type="match status" value="1"/>
</dbReference>
<evidence type="ECO:0000313" key="10">
    <source>
        <dbReference type="EMBL" id="KIM80139.1"/>
    </source>
</evidence>
<dbReference type="STRING" id="765440.A0A0C3FJU1"/>
<evidence type="ECO:0000256" key="7">
    <source>
        <dbReference type="ARBA" id="ARBA00047899"/>
    </source>
</evidence>
<evidence type="ECO:0000256" key="6">
    <source>
        <dbReference type="ARBA" id="ARBA00022840"/>
    </source>
</evidence>
<dbReference type="Pfam" id="PF00069">
    <property type="entry name" value="Pkinase"/>
    <property type="match status" value="1"/>
</dbReference>
<dbReference type="OrthoDB" id="5979581at2759"/>
<dbReference type="InParanoid" id="A0A0C3FJU1"/>
<keyword evidence="6" id="KW-0067">ATP-binding</keyword>
<dbReference type="EMBL" id="KN833005">
    <property type="protein sequence ID" value="KIM80139.1"/>
    <property type="molecule type" value="Genomic_DNA"/>
</dbReference>
<dbReference type="InterPro" id="IPR051334">
    <property type="entry name" value="SRPK"/>
</dbReference>
<evidence type="ECO:0000313" key="11">
    <source>
        <dbReference type="Proteomes" id="UP000054166"/>
    </source>
</evidence>